<feature type="compositionally biased region" description="Basic residues" evidence="4">
    <location>
        <begin position="235"/>
        <end position="244"/>
    </location>
</feature>
<feature type="compositionally biased region" description="Acidic residues" evidence="4">
    <location>
        <begin position="311"/>
        <end position="324"/>
    </location>
</feature>
<reference evidence="8" key="3">
    <citation type="submission" date="2025-04" db="UniProtKB">
        <authorList>
            <consortium name="RefSeq"/>
        </authorList>
    </citation>
    <scope>IDENTIFICATION</scope>
    <source>
        <strain evidence="8">Aabys</strain>
    </source>
</reference>
<feature type="compositionally biased region" description="Low complexity" evidence="4">
    <location>
        <begin position="48"/>
        <end position="71"/>
    </location>
</feature>
<evidence type="ECO:0000313" key="6">
    <source>
        <dbReference type="EnsemblMetazoa" id="MDOA006483-PA"/>
    </source>
</evidence>
<dbReference type="SMART" id="SM00320">
    <property type="entry name" value="WD40"/>
    <property type="match status" value="6"/>
</dbReference>
<protein>
    <submittedName>
        <fullName evidence="8">DDB1- and CUL4-associated factor 8</fullName>
    </submittedName>
    <submittedName>
        <fullName evidence="5">WD domain protein</fullName>
    </submittedName>
</protein>
<feature type="compositionally biased region" description="Polar residues" evidence="4">
    <location>
        <begin position="822"/>
        <end position="832"/>
    </location>
</feature>
<evidence type="ECO:0000313" key="7">
    <source>
        <dbReference type="Proteomes" id="UP001652621"/>
    </source>
</evidence>
<dbReference type="GeneID" id="101894884"/>
<accession>T1PI74</accession>
<feature type="compositionally biased region" description="Acidic residues" evidence="4">
    <location>
        <begin position="811"/>
        <end position="821"/>
    </location>
</feature>
<keyword evidence="2" id="KW-0677">Repeat</keyword>
<evidence type="ECO:0000256" key="3">
    <source>
        <dbReference type="PROSITE-ProRule" id="PRU00221"/>
    </source>
</evidence>
<evidence type="ECO:0000256" key="1">
    <source>
        <dbReference type="ARBA" id="ARBA00022574"/>
    </source>
</evidence>
<dbReference type="Gene3D" id="2.130.10.10">
    <property type="entry name" value="YVTN repeat-like/Quinoprotein amine dehydrogenase"/>
    <property type="match status" value="1"/>
</dbReference>
<evidence type="ECO:0000256" key="2">
    <source>
        <dbReference type="ARBA" id="ARBA00022737"/>
    </source>
</evidence>
<dbReference type="EMBL" id="KA647840">
    <property type="protein sequence ID" value="AFP62469.1"/>
    <property type="molecule type" value="mRNA"/>
</dbReference>
<evidence type="ECO:0000313" key="5">
    <source>
        <dbReference type="EMBL" id="AFP62469.1"/>
    </source>
</evidence>
<dbReference type="VEuPathDB" id="VectorBase:MDOMA2_004904"/>
<dbReference type="Pfam" id="PF00400">
    <property type="entry name" value="WD40"/>
    <property type="match status" value="3"/>
</dbReference>
<feature type="region of interest" description="Disordered" evidence="4">
    <location>
        <begin position="1"/>
        <end position="352"/>
    </location>
</feature>
<dbReference type="PROSITE" id="PS50082">
    <property type="entry name" value="WD_REPEATS_2"/>
    <property type="match status" value="1"/>
</dbReference>
<dbReference type="VEuPathDB" id="VectorBase:MDOA006483"/>
<dbReference type="eggNOG" id="KOG1334">
    <property type="taxonomic scope" value="Eukaryota"/>
</dbReference>
<dbReference type="PANTHER" id="PTHR15574">
    <property type="entry name" value="WD REPEAT DOMAIN-CONTAINING FAMILY"/>
    <property type="match status" value="1"/>
</dbReference>
<dbReference type="SUPFAM" id="SSF50978">
    <property type="entry name" value="WD40 repeat-like"/>
    <property type="match status" value="1"/>
</dbReference>
<keyword evidence="7" id="KW-1185">Reference proteome</keyword>
<evidence type="ECO:0000256" key="4">
    <source>
        <dbReference type="SAM" id="MobiDB-lite"/>
    </source>
</evidence>
<dbReference type="Proteomes" id="UP001652621">
    <property type="component" value="Unplaced"/>
</dbReference>
<feature type="compositionally biased region" description="Basic residues" evidence="4">
    <location>
        <begin position="140"/>
        <end position="152"/>
    </location>
</feature>
<dbReference type="GO" id="GO:0005737">
    <property type="term" value="C:cytoplasm"/>
    <property type="evidence" value="ECO:0007669"/>
    <property type="project" value="TreeGrafter"/>
</dbReference>
<dbReference type="KEGG" id="mde:101894884"/>
<dbReference type="EnsemblMetazoa" id="MDOA006483-RA">
    <property type="protein sequence ID" value="MDOA006483-PA"/>
    <property type="gene ID" value="MDOA006483"/>
</dbReference>
<dbReference type="OrthoDB" id="4869960at2759"/>
<feature type="compositionally biased region" description="Basic and acidic residues" evidence="4">
    <location>
        <begin position="17"/>
        <end position="29"/>
    </location>
</feature>
<reference evidence="5" key="1">
    <citation type="submission" date="2012-08" db="EMBL/GenBank/DDBJ databases">
        <title>Transcriptome of adult Musca domestica launches a platform for comparative house fly gene expression and characterization of differential gene expression among resistant and susceptible house flies.</title>
        <authorList>
            <person name="Liu N."/>
            <person name="Zhang L."/>
            <person name="Li M."/>
            <person name="Reid W."/>
        </authorList>
    </citation>
    <scope>NUCLEOTIDE SEQUENCE</scope>
    <source>
        <strain evidence="5">ALHF</strain>
        <tissue evidence="5">Whole body</tissue>
    </source>
</reference>
<dbReference type="InterPro" id="IPR001680">
    <property type="entry name" value="WD40_rpt"/>
</dbReference>
<sequence>MDEKVETPNAIGRKRSRSNEELKKGDKDLTSSSCSSGQHSPYDNQETNVSACSNNSSVSNNNNNSDSGLSSKMEESSFGDADSMMMTIDSKADDEEDLNSSPKAASGDNILQEESMESLTAACAAAAESDGETPCSSSHLIKRSKRNRSRNYRKTDRSTSSEDEGERKRNENNDVGSKMAIEVPPAHDINSEEALNPVDAANSIAQEESMESLADNGESTTADVEKPCTSSKIVIRSKRNRSRNNRTSERSASTSSSSSSSSSSQISFHIVQPAAESNENNDPDVQMVERTSSPASSEQSEESFALPSPDFPDEEDDDDDDDSVTDFLGPILRGRNSSDYVSPDSADSVRIKEKDEEVNKLLNKQKPAYTWSAAYELMRREHGLSGDGRTSLRNGFTYGFNNRFYASRHVVERMKLSHVLRKHNGCVNCLNFNKSGDLLVTGSDDARLIVWDWAGNKVKHIWKSGHSSNIFQSKFVPTSPFIDIISAARDGRVRRSIVPSSGGKVQTSNLYIHRGPVHKLVICPDNPSEIISVGEDGFICSKDLREEYHKIDLLQVMSHVKKSRKVRLFSISHHPFAPEICVSGSDCYVRVYDKRSMKDPVRTMCPEHILEACTPSVTCCVYNNTGTEILASYSEENIYLFDNKNYVDGEYLHCYKGHYNQKTIKGVNFFGPNCEYVISGSDCGNIFYWDKNTEAILNFMPGDTAGVVNCLEPHPTTPILATSGLDHHIKIWTPSAEKYPPDLTKLTSCVRRNLRRTVIDEAIQFDYNQLQYFIRQTLCRHRRRNRERNNDDEDDSDDSPSSSVELHTDNDDSDDDDDEDVSNLQRLNCGTQ</sequence>
<dbReference type="InterPro" id="IPR036322">
    <property type="entry name" value="WD40_repeat_dom_sf"/>
</dbReference>
<gene>
    <name evidence="8" type="primary">LOC101894884</name>
    <name evidence="6" type="synonym">101894884</name>
</gene>
<feature type="region of interest" description="Disordered" evidence="4">
    <location>
        <begin position="784"/>
        <end position="832"/>
    </location>
</feature>
<dbReference type="RefSeq" id="XP_005188440.1">
    <property type="nucleotide sequence ID" value="XM_005188383.3"/>
</dbReference>
<dbReference type="AlphaFoldDB" id="T1PI74"/>
<dbReference type="PROSITE" id="PS50294">
    <property type="entry name" value="WD_REPEATS_REGION"/>
    <property type="match status" value="1"/>
</dbReference>
<proteinExistence type="evidence at transcript level"/>
<feature type="compositionally biased region" description="Low complexity" evidence="4">
    <location>
        <begin position="289"/>
        <end position="298"/>
    </location>
</feature>
<dbReference type="InterPro" id="IPR045151">
    <property type="entry name" value="DCAF8"/>
</dbReference>
<organism evidence="5">
    <name type="scientific">Musca domestica</name>
    <name type="common">House fly</name>
    <dbReference type="NCBI Taxonomy" id="7370"/>
    <lineage>
        <taxon>Eukaryota</taxon>
        <taxon>Metazoa</taxon>
        <taxon>Ecdysozoa</taxon>
        <taxon>Arthropoda</taxon>
        <taxon>Hexapoda</taxon>
        <taxon>Insecta</taxon>
        <taxon>Pterygota</taxon>
        <taxon>Neoptera</taxon>
        <taxon>Endopterygota</taxon>
        <taxon>Diptera</taxon>
        <taxon>Brachycera</taxon>
        <taxon>Muscomorpha</taxon>
        <taxon>Muscoidea</taxon>
        <taxon>Muscidae</taxon>
        <taxon>Musca</taxon>
    </lineage>
</organism>
<feature type="compositionally biased region" description="Low complexity" evidence="4">
    <location>
        <begin position="250"/>
        <end position="267"/>
    </location>
</feature>
<dbReference type="InterPro" id="IPR015943">
    <property type="entry name" value="WD40/YVTN_repeat-like_dom_sf"/>
</dbReference>
<feature type="compositionally biased region" description="Basic and acidic residues" evidence="4">
    <location>
        <begin position="153"/>
        <end position="172"/>
    </location>
</feature>
<keyword evidence="1 3" id="KW-0853">WD repeat</keyword>
<dbReference type="GO" id="GO:0080008">
    <property type="term" value="C:Cul4-RING E3 ubiquitin ligase complex"/>
    <property type="evidence" value="ECO:0007669"/>
    <property type="project" value="TreeGrafter"/>
</dbReference>
<dbReference type="PANTHER" id="PTHR15574:SF21">
    <property type="entry name" value="DDB1- AND CUL4-ASSOCIATED FACTOR 8"/>
    <property type="match status" value="1"/>
</dbReference>
<dbReference type="STRING" id="7370.T1PI74"/>
<reference evidence="6" key="2">
    <citation type="submission" date="2020-05" db="UniProtKB">
        <authorList>
            <consortium name="EnsemblMetazoa"/>
        </authorList>
    </citation>
    <scope>IDENTIFICATION</scope>
    <source>
        <strain evidence="6">Aabys</strain>
    </source>
</reference>
<evidence type="ECO:0000313" key="8">
    <source>
        <dbReference type="RefSeq" id="XP_005188440.1"/>
    </source>
</evidence>
<feature type="compositionally biased region" description="Polar residues" evidence="4">
    <location>
        <begin position="30"/>
        <end position="47"/>
    </location>
</feature>
<name>T1PI74_MUSDO</name>
<feature type="repeat" description="WD" evidence="3">
    <location>
        <begin position="420"/>
        <end position="452"/>
    </location>
</feature>